<proteinExistence type="predicted"/>
<dbReference type="OrthoDB" id="3813186at2"/>
<dbReference type="AlphaFoldDB" id="A0A1H1TCH9"/>
<evidence type="ECO:0000256" key="5">
    <source>
        <dbReference type="SAM" id="MobiDB-lite"/>
    </source>
</evidence>
<keyword evidence="2 4" id="KW-0238">DNA-binding</keyword>
<protein>
    <submittedName>
        <fullName evidence="7">Transcriptional regulator, TetR family</fullName>
    </submittedName>
</protein>
<keyword evidence="8" id="KW-1185">Reference proteome</keyword>
<name>A0A1H1TCH9_9ACTN</name>
<evidence type="ECO:0000256" key="1">
    <source>
        <dbReference type="ARBA" id="ARBA00023015"/>
    </source>
</evidence>
<evidence type="ECO:0000313" key="7">
    <source>
        <dbReference type="EMBL" id="SDS57913.1"/>
    </source>
</evidence>
<dbReference type="InterPro" id="IPR050109">
    <property type="entry name" value="HTH-type_TetR-like_transc_reg"/>
</dbReference>
<dbReference type="Gene3D" id="1.10.357.10">
    <property type="entry name" value="Tetracycline Repressor, domain 2"/>
    <property type="match status" value="1"/>
</dbReference>
<dbReference type="STRING" id="113562.SAMN04489716_1100"/>
<feature type="region of interest" description="Disordered" evidence="5">
    <location>
        <begin position="146"/>
        <end position="180"/>
    </location>
</feature>
<gene>
    <name evidence="7" type="ORF">SAMN04489716_1100</name>
</gene>
<evidence type="ECO:0000256" key="2">
    <source>
        <dbReference type="ARBA" id="ARBA00023125"/>
    </source>
</evidence>
<dbReference type="Pfam" id="PF00440">
    <property type="entry name" value="TetR_N"/>
    <property type="match status" value="1"/>
</dbReference>
<dbReference type="InterPro" id="IPR009057">
    <property type="entry name" value="Homeodomain-like_sf"/>
</dbReference>
<dbReference type="PROSITE" id="PS50977">
    <property type="entry name" value="HTH_TETR_2"/>
    <property type="match status" value="1"/>
</dbReference>
<accession>A0A1H1TCH9</accession>
<sequence length="231" mass="24294">MYVCGVRRTAEDTALTRDALLDAALFVFAEQGVNAARLTDIAQRAGVTRGALYHHFTDKTDLYTAVVTHSWESVTAPVWAALDTGLAAFLTTWLDRLRHDDRFRALLTITVNADISLASAPGATTGKSAALRDWRDRLSATFATPALSTDPAKSADPASSFKPAGSSGQTSQSEPDPAAQTASHVIAWMCGTALLAATDPALLPSDATAFPIFPVSPATPVSPASPGELIR</sequence>
<dbReference type="PANTHER" id="PTHR30055">
    <property type="entry name" value="HTH-TYPE TRANSCRIPTIONAL REGULATOR RUTR"/>
    <property type="match status" value="1"/>
</dbReference>
<organism evidence="7 8">
    <name type="scientific">Actinoplanes derwentensis</name>
    <dbReference type="NCBI Taxonomy" id="113562"/>
    <lineage>
        <taxon>Bacteria</taxon>
        <taxon>Bacillati</taxon>
        <taxon>Actinomycetota</taxon>
        <taxon>Actinomycetes</taxon>
        <taxon>Micromonosporales</taxon>
        <taxon>Micromonosporaceae</taxon>
        <taxon>Actinoplanes</taxon>
    </lineage>
</organism>
<dbReference type="PANTHER" id="PTHR30055:SF234">
    <property type="entry name" value="HTH-TYPE TRANSCRIPTIONAL REGULATOR BETI"/>
    <property type="match status" value="1"/>
</dbReference>
<dbReference type="GO" id="GO:0003700">
    <property type="term" value="F:DNA-binding transcription factor activity"/>
    <property type="evidence" value="ECO:0007669"/>
    <property type="project" value="TreeGrafter"/>
</dbReference>
<evidence type="ECO:0000259" key="6">
    <source>
        <dbReference type="PROSITE" id="PS50977"/>
    </source>
</evidence>
<dbReference type="GO" id="GO:0000976">
    <property type="term" value="F:transcription cis-regulatory region binding"/>
    <property type="evidence" value="ECO:0007669"/>
    <property type="project" value="TreeGrafter"/>
</dbReference>
<evidence type="ECO:0000256" key="3">
    <source>
        <dbReference type="ARBA" id="ARBA00023163"/>
    </source>
</evidence>
<dbReference type="PRINTS" id="PR00455">
    <property type="entry name" value="HTHTETR"/>
</dbReference>
<keyword evidence="1" id="KW-0805">Transcription regulation</keyword>
<dbReference type="InterPro" id="IPR001647">
    <property type="entry name" value="HTH_TetR"/>
</dbReference>
<dbReference type="Proteomes" id="UP000198688">
    <property type="component" value="Chromosome I"/>
</dbReference>
<dbReference type="SUPFAM" id="SSF46689">
    <property type="entry name" value="Homeodomain-like"/>
    <property type="match status" value="1"/>
</dbReference>
<feature type="DNA-binding region" description="H-T-H motif" evidence="4">
    <location>
        <begin position="37"/>
        <end position="56"/>
    </location>
</feature>
<keyword evidence="3" id="KW-0804">Transcription</keyword>
<reference evidence="7 8" key="1">
    <citation type="submission" date="2016-10" db="EMBL/GenBank/DDBJ databases">
        <authorList>
            <person name="de Groot N.N."/>
        </authorList>
    </citation>
    <scope>NUCLEOTIDE SEQUENCE [LARGE SCALE GENOMIC DNA]</scope>
    <source>
        <strain evidence="7 8">DSM 43941</strain>
    </source>
</reference>
<dbReference type="EMBL" id="LT629758">
    <property type="protein sequence ID" value="SDS57913.1"/>
    <property type="molecule type" value="Genomic_DNA"/>
</dbReference>
<evidence type="ECO:0000256" key="4">
    <source>
        <dbReference type="PROSITE-ProRule" id="PRU00335"/>
    </source>
</evidence>
<feature type="domain" description="HTH tetR-type" evidence="6">
    <location>
        <begin position="14"/>
        <end position="74"/>
    </location>
</feature>
<evidence type="ECO:0000313" key="8">
    <source>
        <dbReference type="Proteomes" id="UP000198688"/>
    </source>
</evidence>